<sequence>MAFVARRLVSTNKRRYQEDGYDLDLTYITPRIIAMGFPCDGFSSLYRNPAGQVAALLESRHGGGRYRVYNLCVERGYGDPGLFGGRVVRLPMYDGQAPPLPLLVALCRDCRDWLGAHPGHVVALHCKAGKGRTGAAVCALLLALDPALGPHSLDATLAFWAQQRTRDGKGLTIPSQRRSVEQFHRLLMSALAASDPQRGPALAPLALPHAAAGGGASSGQAPAAQRPGAGSSAAPGATAGADVGAAAADTTAATATAAAAVAVALDAVELPHAGVVLRRLVVRGLPEPLLRRCTVAVWWRPSGHYEARPLCCVHTSTTGTGSSSSSSSSTTTTGAAAGGEDACGGGGSAGCLGGVSGGGPGAGGCQGSGTGGATWALAGAGAGGAGAGQSSGGVAPDAGISSSSGARGSSTRGVELIVDLTSVPSPPPPPAPTPLPYFQPAEPPPHPPPPSRPGVTSSHPAAVHTGASAAGNSNGTHGHSNGAGRGAGSSAAPGAGGSSSSRGSSGGPLLAGDIKLQLFKGRVVDPAPDIFKGRASQFSAWLHTACLHDHPHQLGTQQTQSTVGPTGPHLSEQEAGAQPRWAQGAHHQQQQGAPGAGCCTLSLTGAQLDKLAKPLRKRRSDISVLVEYELH</sequence>
<dbReference type="EC" id="3.1.3.67" evidence="1"/>
<feature type="compositionally biased region" description="Pro residues" evidence="3">
    <location>
        <begin position="424"/>
        <end position="452"/>
    </location>
</feature>
<dbReference type="EMBL" id="JAEHOD010000050">
    <property type="protein sequence ID" value="KAG2436106.1"/>
    <property type="molecule type" value="Genomic_DNA"/>
</dbReference>
<feature type="domain" description="Phosphatase tensin-type" evidence="5">
    <location>
        <begin position="14"/>
        <end position="190"/>
    </location>
</feature>
<dbReference type="Gene3D" id="3.90.190.10">
    <property type="entry name" value="Protein tyrosine phosphatase superfamily"/>
    <property type="match status" value="1"/>
</dbReference>
<dbReference type="PROSITE" id="PS50056">
    <property type="entry name" value="TYR_PHOSPHATASE_2"/>
    <property type="match status" value="1"/>
</dbReference>
<dbReference type="Pfam" id="PF22785">
    <property type="entry name" value="Tc-R-P"/>
    <property type="match status" value="1"/>
</dbReference>
<evidence type="ECO:0000259" key="5">
    <source>
        <dbReference type="PROSITE" id="PS51181"/>
    </source>
</evidence>
<dbReference type="Proteomes" id="UP000613740">
    <property type="component" value="Unassembled WGS sequence"/>
</dbReference>
<comment type="caution">
    <text evidence="6">The sequence shown here is derived from an EMBL/GenBank/DDBJ whole genome shotgun (WGS) entry which is preliminary data.</text>
</comment>
<feature type="compositionally biased region" description="Polar residues" evidence="3">
    <location>
        <begin position="555"/>
        <end position="564"/>
    </location>
</feature>
<dbReference type="InterPro" id="IPR016130">
    <property type="entry name" value="Tyr_Pase_AS"/>
</dbReference>
<feature type="compositionally biased region" description="Low complexity" evidence="3">
    <location>
        <begin position="470"/>
        <end position="480"/>
    </location>
</feature>
<keyword evidence="7" id="KW-1185">Reference proteome</keyword>
<feature type="compositionally biased region" description="Low complexity" evidence="3">
    <location>
        <begin position="582"/>
        <end position="595"/>
    </location>
</feature>
<feature type="compositionally biased region" description="Low complexity" evidence="3">
    <location>
        <begin position="488"/>
        <end position="508"/>
    </location>
</feature>
<name>A0A835W538_9CHLO</name>
<keyword evidence="2" id="KW-0378">Hydrolase</keyword>
<dbReference type="GO" id="GO:0016314">
    <property type="term" value="F:phosphatidylinositol-3,4,5-trisphosphate 3-phosphatase activity"/>
    <property type="evidence" value="ECO:0007669"/>
    <property type="project" value="UniProtKB-EC"/>
</dbReference>
<evidence type="ECO:0000256" key="1">
    <source>
        <dbReference type="ARBA" id="ARBA00013015"/>
    </source>
</evidence>
<dbReference type="PANTHER" id="PTHR12305:SF81">
    <property type="entry name" value="PHOSPHATIDYLINOSITOL 3,4,5-TRISPHOSPHATE 3-PHOSPHATASE AND DUAL-SPECIFICITY PROTEIN PHOSPHATASE PTEN"/>
    <property type="match status" value="1"/>
</dbReference>
<gene>
    <name evidence="6" type="ORF">HYH02_011616</name>
</gene>
<feature type="compositionally biased region" description="Low complexity" evidence="3">
    <location>
        <begin position="392"/>
        <end position="413"/>
    </location>
</feature>
<feature type="region of interest" description="Disordered" evidence="3">
    <location>
        <begin position="381"/>
        <end position="508"/>
    </location>
</feature>
<dbReference type="InterPro" id="IPR029023">
    <property type="entry name" value="Tensin_phosphatase"/>
</dbReference>
<dbReference type="SUPFAM" id="SSF52799">
    <property type="entry name" value="(Phosphotyrosine protein) phosphatases II"/>
    <property type="match status" value="1"/>
</dbReference>
<proteinExistence type="predicted"/>
<feature type="region of interest" description="Disordered" evidence="3">
    <location>
        <begin position="316"/>
        <end position="337"/>
    </location>
</feature>
<dbReference type="AlphaFoldDB" id="A0A835W538"/>
<feature type="region of interest" description="Disordered" evidence="3">
    <location>
        <begin position="213"/>
        <end position="239"/>
    </location>
</feature>
<dbReference type="OrthoDB" id="266663at2759"/>
<feature type="compositionally biased region" description="Low complexity" evidence="3">
    <location>
        <begin position="218"/>
        <end position="239"/>
    </location>
</feature>
<evidence type="ECO:0000313" key="6">
    <source>
        <dbReference type="EMBL" id="KAG2436106.1"/>
    </source>
</evidence>
<dbReference type="GO" id="GO:0005829">
    <property type="term" value="C:cytosol"/>
    <property type="evidence" value="ECO:0007669"/>
    <property type="project" value="TreeGrafter"/>
</dbReference>
<feature type="compositionally biased region" description="Gly residues" evidence="3">
    <location>
        <begin position="381"/>
        <end position="391"/>
    </location>
</feature>
<feature type="domain" description="Tyrosine specific protein phosphatases" evidence="4">
    <location>
        <begin position="101"/>
        <end position="168"/>
    </location>
</feature>
<dbReference type="InterPro" id="IPR051281">
    <property type="entry name" value="Dual-spec_lipid-protein_phosph"/>
</dbReference>
<protein>
    <recommendedName>
        <fullName evidence="1">phosphatidylinositol-3,4,5-trisphosphate 3-phosphatase</fullName>
        <ecNumber evidence="1">3.1.3.67</ecNumber>
    </recommendedName>
</protein>
<organism evidence="6 7">
    <name type="scientific">Chlamydomonas schloesseri</name>
    <dbReference type="NCBI Taxonomy" id="2026947"/>
    <lineage>
        <taxon>Eukaryota</taxon>
        <taxon>Viridiplantae</taxon>
        <taxon>Chlorophyta</taxon>
        <taxon>core chlorophytes</taxon>
        <taxon>Chlorophyceae</taxon>
        <taxon>CS clade</taxon>
        <taxon>Chlamydomonadales</taxon>
        <taxon>Chlamydomonadaceae</taxon>
        <taxon>Chlamydomonas</taxon>
    </lineage>
</organism>
<evidence type="ECO:0000256" key="2">
    <source>
        <dbReference type="ARBA" id="ARBA00022801"/>
    </source>
</evidence>
<evidence type="ECO:0000313" key="7">
    <source>
        <dbReference type="Proteomes" id="UP000613740"/>
    </source>
</evidence>
<evidence type="ECO:0000259" key="4">
    <source>
        <dbReference type="PROSITE" id="PS50056"/>
    </source>
</evidence>
<evidence type="ECO:0000256" key="3">
    <source>
        <dbReference type="SAM" id="MobiDB-lite"/>
    </source>
</evidence>
<dbReference type="PROSITE" id="PS51181">
    <property type="entry name" value="PPASE_TENSIN"/>
    <property type="match status" value="1"/>
</dbReference>
<reference evidence="6" key="1">
    <citation type="journal article" date="2020" name="bioRxiv">
        <title>Comparative genomics of Chlamydomonas.</title>
        <authorList>
            <person name="Craig R.J."/>
            <person name="Hasan A.R."/>
            <person name="Ness R.W."/>
            <person name="Keightley P.D."/>
        </authorList>
    </citation>
    <scope>NUCLEOTIDE SEQUENCE</scope>
    <source>
        <strain evidence="6">CCAP 11/173</strain>
    </source>
</reference>
<accession>A0A835W538</accession>
<dbReference type="InterPro" id="IPR029021">
    <property type="entry name" value="Prot-tyrosine_phosphatase-like"/>
</dbReference>
<dbReference type="PROSITE" id="PS00383">
    <property type="entry name" value="TYR_PHOSPHATASE_1"/>
    <property type="match status" value="1"/>
</dbReference>
<dbReference type="InterPro" id="IPR000387">
    <property type="entry name" value="Tyr_Pase_dom"/>
</dbReference>
<dbReference type="PANTHER" id="PTHR12305">
    <property type="entry name" value="PHOSPHATASE WITH HOMOLOGY TO TENSIN"/>
    <property type="match status" value="1"/>
</dbReference>
<feature type="region of interest" description="Disordered" evidence="3">
    <location>
        <begin position="555"/>
        <end position="595"/>
    </location>
</feature>